<comment type="similarity">
    <text evidence="2 7 8">Belongs to the complex I subunit 3 family.</text>
</comment>
<dbReference type="Proteomes" id="UP000298616">
    <property type="component" value="Chromosome"/>
</dbReference>
<feature type="transmembrane region" description="Helical" evidence="7">
    <location>
        <begin position="105"/>
        <end position="125"/>
    </location>
</feature>
<evidence type="ECO:0000256" key="8">
    <source>
        <dbReference type="RuleBase" id="RU003639"/>
    </source>
</evidence>
<dbReference type="GO" id="GO:0030964">
    <property type="term" value="C:NADH dehydrogenase complex"/>
    <property type="evidence" value="ECO:0007669"/>
    <property type="project" value="TreeGrafter"/>
</dbReference>
<sequence length="167" mass="19368">MATNVNLSDLSILLLFLVGGAIFTIGGIVTSRLLRNDQPNEEKNTSYESGEEPVGNAWGQFNLRFYLVALMFLLFEVELIFLFPWATVFGDKQLIAETDGVWGWLVWFEMMIFIFILVLGLAYAWRKGFIAWEKPRQSVYLFKSPVPGKLYEDFNKRMTEKEYGRKK</sequence>
<keyword evidence="5 7" id="KW-1133">Transmembrane helix</keyword>
<evidence type="ECO:0000256" key="4">
    <source>
        <dbReference type="ARBA" id="ARBA00022692"/>
    </source>
</evidence>
<dbReference type="GO" id="GO:0048038">
    <property type="term" value="F:quinone binding"/>
    <property type="evidence" value="ECO:0007669"/>
    <property type="project" value="UniProtKB-KW"/>
</dbReference>
<keyword evidence="10" id="KW-1185">Reference proteome</keyword>
<dbReference type="KEGG" id="fpf:DCC35_20580"/>
<evidence type="ECO:0000256" key="5">
    <source>
        <dbReference type="ARBA" id="ARBA00022989"/>
    </source>
</evidence>
<dbReference type="Gene3D" id="1.20.58.1610">
    <property type="entry name" value="NADH:ubiquinone/plastoquinone oxidoreductase, chain 3"/>
    <property type="match status" value="1"/>
</dbReference>
<comment type="function">
    <text evidence="7">NDH-1 shuttles electrons from NADH, via FMN and iron-sulfur (Fe-S) centers, to quinones in the respiratory chain. The immediate electron acceptor for the enzyme in this species is believed to be a menaquinone. Couples the redox reaction to proton translocation (for every two electrons transferred, four hydrogen ions are translocated across the cytoplasmic membrane), and thus conserves the redox energy in a proton gradient.</text>
</comment>
<keyword evidence="6 7" id="KW-0472">Membrane</keyword>
<comment type="catalytic activity">
    <reaction evidence="7 8">
        <text>a quinone + NADH + 5 H(+)(in) = a quinol + NAD(+) + 4 H(+)(out)</text>
        <dbReference type="Rhea" id="RHEA:57888"/>
        <dbReference type="ChEBI" id="CHEBI:15378"/>
        <dbReference type="ChEBI" id="CHEBI:24646"/>
        <dbReference type="ChEBI" id="CHEBI:57540"/>
        <dbReference type="ChEBI" id="CHEBI:57945"/>
        <dbReference type="ChEBI" id="CHEBI:132124"/>
    </reaction>
</comment>
<dbReference type="PANTHER" id="PTHR11058">
    <property type="entry name" value="NADH-UBIQUINONE OXIDOREDUCTASE CHAIN 3"/>
    <property type="match status" value="1"/>
</dbReference>
<dbReference type="OrthoDB" id="9791970at2"/>
<dbReference type="PANTHER" id="PTHR11058:SF9">
    <property type="entry name" value="NADH-UBIQUINONE OXIDOREDUCTASE CHAIN 3"/>
    <property type="match status" value="1"/>
</dbReference>
<evidence type="ECO:0000313" key="9">
    <source>
        <dbReference type="EMBL" id="QCK16955.1"/>
    </source>
</evidence>
<comment type="subcellular location">
    <subcellularLocation>
        <location evidence="7 8">Cell membrane</location>
        <topology evidence="7 8">Multi-pass membrane protein</topology>
    </subcellularLocation>
    <subcellularLocation>
        <location evidence="1">Membrane</location>
        <topology evidence="1">Multi-pass membrane protein</topology>
    </subcellularLocation>
</comment>
<dbReference type="GO" id="GO:0008137">
    <property type="term" value="F:NADH dehydrogenase (ubiquinone) activity"/>
    <property type="evidence" value="ECO:0007669"/>
    <property type="project" value="InterPro"/>
</dbReference>
<dbReference type="GO" id="GO:0005886">
    <property type="term" value="C:plasma membrane"/>
    <property type="evidence" value="ECO:0007669"/>
    <property type="project" value="UniProtKB-SubCell"/>
</dbReference>
<dbReference type="Pfam" id="PF00507">
    <property type="entry name" value="Oxidored_q4"/>
    <property type="match status" value="1"/>
</dbReference>
<keyword evidence="7" id="KW-1278">Translocase</keyword>
<evidence type="ECO:0000256" key="6">
    <source>
        <dbReference type="ARBA" id="ARBA00023136"/>
    </source>
</evidence>
<dbReference type="InterPro" id="IPR023043">
    <property type="entry name" value="NAD(P)H_OxRDtase_bac/plastid"/>
</dbReference>
<accession>A0A4D7K1X5</accession>
<protein>
    <recommendedName>
        <fullName evidence="7">NADH-quinone oxidoreductase subunit A</fullName>
        <ecNumber evidence="7">7.1.1.-</ecNumber>
    </recommendedName>
    <alternativeName>
        <fullName evidence="7">NADH dehydrogenase I subunit A</fullName>
    </alternativeName>
    <alternativeName>
        <fullName evidence="7">NDH-1 subunit A</fullName>
    </alternativeName>
    <alternativeName>
        <fullName evidence="7">NUO1</fullName>
    </alternativeName>
</protein>
<keyword evidence="7 8" id="KW-0874">Quinone</keyword>
<name>A0A4D7K1X5_9BACT</name>
<keyword evidence="7" id="KW-1003">Cell membrane</keyword>
<evidence type="ECO:0000256" key="3">
    <source>
        <dbReference type="ARBA" id="ARBA00022448"/>
    </source>
</evidence>
<dbReference type="AlphaFoldDB" id="A0A4D7K1X5"/>
<organism evidence="9 10">
    <name type="scientific">Mangrovivirga cuniculi</name>
    <dbReference type="NCBI Taxonomy" id="2715131"/>
    <lineage>
        <taxon>Bacteria</taxon>
        <taxon>Pseudomonadati</taxon>
        <taxon>Bacteroidota</taxon>
        <taxon>Cytophagia</taxon>
        <taxon>Cytophagales</taxon>
        <taxon>Mangrovivirgaceae</taxon>
        <taxon>Mangrovivirga</taxon>
    </lineage>
</organism>
<dbReference type="EC" id="7.1.1.-" evidence="7"/>
<comment type="subunit">
    <text evidence="7">NDH-1 is composed of 14 different subunits. Subunits NuoA, H, J, K, L, M, N constitute the membrane sector of the complex.</text>
</comment>
<dbReference type="HAMAP" id="MF_01394">
    <property type="entry name" value="NDH1_NuoA"/>
    <property type="match status" value="1"/>
</dbReference>
<evidence type="ECO:0000256" key="2">
    <source>
        <dbReference type="ARBA" id="ARBA00008472"/>
    </source>
</evidence>
<evidence type="ECO:0000256" key="1">
    <source>
        <dbReference type="ARBA" id="ARBA00004141"/>
    </source>
</evidence>
<keyword evidence="3 7" id="KW-0813">Transport</keyword>
<evidence type="ECO:0000313" key="10">
    <source>
        <dbReference type="Proteomes" id="UP000298616"/>
    </source>
</evidence>
<dbReference type="InterPro" id="IPR000440">
    <property type="entry name" value="NADH_UbQ/plastoQ_OxRdtase_su3"/>
</dbReference>
<dbReference type="GO" id="GO:0050136">
    <property type="term" value="F:NADH dehydrogenase (quinone) (non-electrogenic) activity"/>
    <property type="evidence" value="ECO:0007669"/>
    <property type="project" value="UniProtKB-UniRule"/>
</dbReference>
<evidence type="ECO:0000256" key="7">
    <source>
        <dbReference type="HAMAP-Rule" id="MF_01394"/>
    </source>
</evidence>
<reference evidence="9 10" key="1">
    <citation type="submission" date="2018-04" db="EMBL/GenBank/DDBJ databases">
        <title>Complete genome uncultured novel isolate.</title>
        <authorList>
            <person name="Merlino G."/>
        </authorList>
    </citation>
    <scope>NUCLEOTIDE SEQUENCE [LARGE SCALE GENOMIC DNA]</scope>
    <source>
        <strain evidence="10">R1DC9</strain>
    </source>
</reference>
<dbReference type="RefSeq" id="WP_137092547.1">
    <property type="nucleotide sequence ID" value="NZ_CP028923.1"/>
</dbReference>
<feature type="transmembrane region" description="Helical" evidence="7">
    <location>
        <begin position="12"/>
        <end position="34"/>
    </location>
</feature>
<keyword evidence="4 7" id="KW-0812">Transmembrane</keyword>
<gene>
    <name evidence="7" type="primary">nuoA</name>
    <name evidence="9" type="ORF">DCC35_20580</name>
</gene>
<proteinExistence type="inferred from homology"/>
<dbReference type="InterPro" id="IPR038430">
    <property type="entry name" value="NDAH_ubi_oxred_su3_sf"/>
</dbReference>
<keyword evidence="7 8" id="KW-0520">NAD</keyword>
<feature type="transmembrane region" description="Helical" evidence="7">
    <location>
        <begin position="65"/>
        <end position="85"/>
    </location>
</feature>
<dbReference type="EMBL" id="CP028923">
    <property type="protein sequence ID" value="QCK16955.1"/>
    <property type="molecule type" value="Genomic_DNA"/>
</dbReference>